<dbReference type="GO" id="GO:0005886">
    <property type="term" value="C:plasma membrane"/>
    <property type="evidence" value="ECO:0007669"/>
    <property type="project" value="UniProtKB-SubCell"/>
</dbReference>
<evidence type="ECO:0000256" key="8">
    <source>
        <dbReference type="SAM" id="Phobius"/>
    </source>
</evidence>
<proteinExistence type="inferred from homology"/>
<dbReference type="Gene3D" id="1.10.3730.20">
    <property type="match status" value="1"/>
</dbReference>
<accession>A0A4Q7J4C4</accession>
<organism evidence="9 10">
    <name type="scientific">Amycolatopsis suaedae</name>
    <dbReference type="NCBI Taxonomy" id="2510978"/>
    <lineage>
        <taxon>Bacteria</taxon>
        <taxon>Bacillati</taxon>
        <taxon>Actinomycetota</taxon>
        <taxon>Actinomycetes</taxon>
        <taxon>Pseudonocardiales</taxon>
        <taxon>Pseudonocardiaceae</taxon>
        <taxon>Amycolatopsis</taxon>
    </lineage>
</organism>
<dbReference type="InterPro" id="IPR037185">
    <property type="entry name" value="EmrE-like"/>
</dbReference>
<keyword evidence="2" id="KW-0813">Transport</keyword>
<dbReference type="RefSeq" id="WP_130477815.1">
    <property type="nucleotide sequence ID" value="NZ_SFCC01000012.1"/>
</dbReference>
<comment type="subcellular location">
    <subcellularLocation>
        <location evidence="1 7">Cell membrane</location>
        <topology evidence="1 7">Multi-pass membrane protein</topology>
    </subcellularLocation>
</comment>
<evidence type="ECO:0000256" key="5">
    <source>
        <dbReference type="ARBA" id="ARBA00022989"/>
    </source>
</evidence>
<dbReference type="Proteomes" id="UP000292003">
    <property type="component" value="Unassembled WGS sequence"/>
</dbReference>
<dbReference type="Pfam" id="PF00893">
    <property type="entry name" value="Multi_Drug_Res"/>
    <property type="match status" value="1"/>
</dbReference>
<gene>
    <name evidence="9" type="ORF">EWH70_24415</name>
</gene>
<reference evidence="9 10" key="1">
    <citation type="submission" date="2019-02" db="EMBL/GenBank/DDBJ databases">
        <title>Draft genome sequence of Amycolatopsis sp. 8-3EHSu isolated from roots of Suaeda maritima.</title>
        <authorList>
            <person name="Duangmal K."/>
            <person name="Chantavorakit T."/>
        </authorList>
    </citation>
    <scope>NUCLEOTIDE SEQUENCE [LARGE SCALE GENOMIC DNA]</scope>
    <source>
        <strain evidence="9 10">8-3EHSu</strain>
    </source>
</reference>
<feature type="transmembrane region" description="Helical" evidence="8">
    <location>
        <begin position="58"/>
        <end position="79"/>
    </location>
</feature>
<dbReference type="SUPFAM" id="SSF103481">
    <property type="entry name" value="Multidrug resistance efflux transporter EmrE"/>
    <property type="match status" value="1"/>
</dbReference>
<comment type="similarity">
    <text evidence="7">Belongs to the drug/metabolite transporter (DMT) superfamily. Small multidrug resistance (SMR) (TC 2.A.7.1) family.</text>
</comment>
<evidence type="ECO:0000256" key="6">
    <source>
        <dbReference type="ARBA" id="ARBA00023136"/>
    </source>
</evidence>
<evidence type="ECO:0000256" key="3">
    <source>
        <dbReference type="ARBA" id="ARBA00022475"/>
    </source>
</evidence>
<dbReference type="PANTHER" id="PTHR30561">
    <property type="entry name" value="SMR FAMILY PROTON-DEPENDENT DRUG EFFLUX TRANSPORTER SUGE"/>
    <property type="match status" value="1"/>
</dbReference>
<keyword evidence="4 7" id="KW-0812">Transmembrane</keyword>
<name>A0A4Q7J4C4_9PSEU</name>
<dbReference type="OrthoDB" id="3175079at2"/>
<dbReference type="AlphaFoldDB" id="A0A4Q7J4C4"/>
<evidence type="ECO:0000313" key="10">
    <source>
        <dbReference type="Proteomes" id="UP000292003"/>
    </source>
</evidence>
<dbReference type="GO" id="GO:0022857">
    <property type="term" value="F:transmembrane transporter activity"/>
    <property type="evidence" value="ECO:0007669"/>
    <property type="project" value="InterPro"/>
</dbReference>
<dbReference type="PANTHER" id="PTHR30561:SF1">
    <property type="entry name" value="MULTIDRUG TRANSPORTER EMRE"/>
    <property type="match status" value="1"/>
</dbReference>
<keyword evidence="10" id="KW-1185">Reference proteome</keyword>
<evidence type="ECO:0000313" key="9">
    <source>
        <dbReference type="EMBL" id="RZQ61512.1"/>
    </source>
</evidence>
<protein>
    <submittedName>
        <fullName evidence="9">Multidrug efflux SMR transporter</fullName>
    </submittedName>
</protein>
<feature type="transmembrane region" description="Helical" evidence="8">
    <location>
        <begin position="85"/>
        <end position="104"/>
    </location>
</feature>
<evidence type="ECO:0000256" key="2">
    <source>
        <dbReference type="ARBA" id="ARBA00022448"/>
    </source>
</evidence>
<comment type="caution">
    <text evidence="9">The sequence shown here is derived from an EMBL/GenBank/DDBJ whole genome shotgun (WGS) entry which is preliminary data.</text>
</comment>
<dbReference type="EMBL" id="SFCC01000012">
    <property type="protein sequence ID" value="RZQ61512.1"/>
    <property type="molecule type" value="Genomic_DNA"/>
</dbReference>
<evidence type="ECO:0000256" key="7">
    <source>
        <dbReference type="RuleBase" id="RU003942"/>
    </source>
</evidence>
<evidence type="ECO:0000256" key="4">
    <source>
        <dbReference type="ARBA" id="ARBA00022692"/>
    </source>
</evidence>
<feature type="transmembrane region" description="Helical" evidence="8">
    <location>
        <begin position="31"/>
        <end position="51"/>
    </location>
</feature>
<dbReference type="InterPro" id="IPR000390">
    <property type="entry name" value="Small_drug/metabolite_transptr"/>
</dbReference>
<keyword evidence="6 8" id="KW-0472">Membrane</keyword>
<keyword evidence="5 8" id="KW-1133">Transmembrane helix</keyword>
<keyword evidence="3" id="KW-1003">Cell membrane</keyword>
<evidence type="ECO:0000256" key="1">
    <source>
        <dbReference type="ARBA" id="ARBA00004651"/>
    </source>
</evidence>
<sequence length="106" mass="10833">MVWLLLVAAIGLETTATLSMKASDGFTRRAWILPVVLGYAASFALLGAVLGMGMGVGVAYGIWAASGVALTAVLGRAFFRDPLTPPMMAGIALIVGGVLMIELGHG</sequence>
<dbReference type="InterPro" id="IPR045324">
    <property type="entry name" value="Small_multidrug_res"/>
</dbReference>